<evidence type="ECO:0000259" key="1">
    <source>
        <dbReference type="Pfam" id="PF09418"/>
    </source>
</evidence>
<comment type="caution">
    <text evidence="2">The sequence shown here is derived from an EMBL/GenBank/DDBJ whole genome shotgun (WGS) entry which is preliminary data.</text>
</comment>
<dbReference type="PANTHER" id="PTHR31560">
    <property type="entry name" value="UPF0652 PROTEIN C16A11.03C-RELATED"/>
    <property type="match status" value="1"/>
</dbReference>
<evidence type="ECO:0000313" key="3">
    <source>
        <dbReference type="Proteomes" id="UP000245609"/>
    </source>
</evidence>
<feature type="non-terminal residue" evidence="2">
    <location>
        <position position="178"/>
    </location>
</feature>
<protein>
    <recommendedName>
        <fullName evidence="1">Non-canonical E2 ubiquitin-conjugating enzyme C-terminal domain-containing protein</fullName>
    </recommendedName>
</protein>
<gene>
    <name evidence="2" type="ORF">BB560_005980</name>
</gene>
<organism evidence="2 3">
    <name type="scientific">Smittium megazygosporum</name>
    <dbReference type="NCBI Taxonomy" id="133381"/>
    <lineage>
        <taxon>Eukaryota</taxon>
        <taxon>Fungi</taxon>
        <taxon>Fungi incertae sedis</taxon>
        <taxon>Zoopagomycota</taxon>
        <taxon>Kickxellomycotina</taxon>
        <taxon>Harpellomycetes</taxon>
        <taxon>Harpellales</taxon>
        <taxon>Legeriomycetaceae</taxon>
        <taxon>Smittium</taxon>
    </lineage>
</organism>
<feature type="domain" description="Non-canonical E2 ubiquitin-conjugating enzyme C-terminal" evidence="1">
    <location>
        <begin position="128"/>
        <end position="178"/>
    </location>
</feature>
<dbReference type="Pfam" id="PF09418">
    <property type="entry name" value="DUF2009"/>
    <property type="match status" value="1"/>
</dbReference>
<evidence type="ECO:0000313" key="2">
    <source>
        <dbReference type="EMBL" id="PVU93847.1"/>
    </source>
</evidence>
<reference evidence="2 3" key="1">
    <citation type="journal article" date="2018" name="MBio">
        <title>Comparative Genomics Reveals the Core Gene Toolbox for the Fungus-Insect Symbiosis.</title>
        <authorList>
            <person name="Wang Y."/>
            <person name="Stata M."/>
            <person name="Wang W."/>
            <person name="Stajich J.E."/>
            <person name="White M.M."/>
            <person name="Moncalvo J.M."/>
        </authorList>
    </citation>
    <scope>NUCLEOTIDE SEQUENCE [LARGE SCALE GENOMIC DNA]</scope>
    <source>
        <strain evidence="2 3">SC-DP-2</strain>
    </source>
</reference>
<name>A0A2T9YNE6_9FUNG</name>
<dbReference type="InterPro" id="IPR057668">
    <property type="entry name" value="E2_Ub-conjug_enz_C"/>
</dbReference>
<keyword evidence="3" id="KW-1185">Reference proteome</keyword>
<dbReference type="OrthoDB" id="406045at2759"/>
<dbReference type="Proteomes" id="UP000245609">
    <property type="component" value="Unassembled WGS sequence"/>
</dbReference>
<dbReference type="AlphaFoldDB" id="A0A2T9YNE6"/>
<accession>A0A2T9YNE6</accession>
<sequence length="178" mass="20854">MGKNSDLKNILDHNVDIDSLKSKFEQTQQTEKTTDPSQTFCVECSDQLAELFCKDCDEPFCKLEAEQVDFNNFGSIVNSKNENEFSQWIISRAKSIPLRLTQNERKYMRLLEATLNVSEYTDKIDILLYGNKLASDYKAGQALFEDRQFEDNSVIFQRIFEIGRRYKIMNPQKMRNTY</sequence>
<dbReference type="EMBL" id="MBFS01002688">
    <property type="protein sequence ID" value="PVU93847.1"/>
    <property type="molecule type" value="Genomic_DNA"/>
</dbReference>
<dbReference type="InterPro" id="IPR018553">
    <property type="entry name" value="E2_Ub-conjug_enz"/>
</dbReference>
<dbReference type="PANTHER" id="PTHR31560:SF0">
    <property type="entry name" value="UPF0652 PROTEIN C22H10.08"/>
    <property type="match status" value="1"/>
</dbReference>
<proteinExistence type="predicted"/>